<feature type="transmembrane region" description="Helical" evidence="1">
    <location>
        <begin position="75"/>
        <end position="94"/>
    </location>
</feature>
<keyword evidence="1" id="KW-1133">Transmembrane helix</keyword>
<feature type="transmembrane region" description="Helical" evidence="1">
    <location>
        <begin position="271"/>
        <end position="292"/>
    </location>
</feature>
<protein>
    <submittedName>
        <fullName evidence="2">Uncharacterized protein</fullName>
    </submittedName>
</protein>
<feature type="transmembrane region" description="Helical" evidence="1">
    <location>
        <begin position="335"/>
        <end position="358"/>
    </location>
</feature>
<keyword evidence="1" id="KW-0812">Transmembrane</keyword>
<evidence type="ECO:0000313" key="3">
    <source>
        <dbReference type="Proteomes" id="UP001447516"/>
    </source>
</evidence>
<dbReference type="RefSeq" id="WP_346223960.1">
    <property type="nucleotide sequence ID" value="NZ_JBDJAW010000001.1"/>
</dbReference>
<evidence type="ECO:0000313" key="2">
    <source>
        <dbReference type="EMBL" id="MEN3533596.1"/>
    </source>
</evidence>
<feature type="transmembrane region" description="Helical" evidence="1">
    <location>
        <begin position="179"/>
        <end position="198"/>
    </location>
</feature>
<feature type="transmembrane region" description="Helical" evidence="1">
    <location>
        <begin position="204"/>
        <end position="225"/>
    </location>
</feature>
<evidence type="ECO:0000256" key="1">
    <source>
        <dbReference type="SAM" id="Phobius"/>
    </source>
</evidence>
<sequence length="370" mass="37959">MRSTALSRSVHRLPFLAGAILAALTGMYGGLALLLGGSAAAGGLAERHGPMMVFGFLGTLVCLERAVALRTGWAYAAPALGALGSVALAAAPGLPLGAPMLAGAAGWLVAVYVTLLRRRPGTEMALQLAGAVAWYAGGLSWLAGRGVPELVPWFAAFLVLTIAGERLELARIAFLTRKAAGGLAVACAVIMAGAVVSAGDVDLGWRLCGLGMLVTAGWLAVHDVARRTVRGRGAARYAAVCLLAGYVWLAVAGVVWTVAGLSPLSEVYDAAVHTLFLGFVVSMVFGHAPVILPAVLRVPLPYRRILYVPLVLLHVGLTIRVLGDLGGAGAARTTGGLLGVVALLVFAGCALAIVAAAVGRRRKQIWDPSR</sequence>
<gene>
    <name evidence="2" type="ORF">AAH991_00655</name>
</gene>
<proteinExistence type="predicted"/>
<accession>A0ABV0AIE7</accession>
<feature type="transmembrane region" description="Helical" evidence="1">
    <location>
        <begin position="304"/>
        <end position="323"/>
    </location>
</feature>
<dbReference type="Proteomes" id="UP001447516">
    <property type="component" value="Unassembled WGS sequence"/>
</dbReference>
<keyword evidence="3" id="KW-1185">Reference proteome</keyword>
<feature type="transmembrane region" description="Helical" evidence="1">
    <location>
        <begin position="237"/>
        <end position="259"/>
    </location>
</feature>
<name>A0ABV0AIE7_9ACTN</name>
<keyword evidence="1" id="KW-0472">Membrane</keyword>
<comment type="caution">
    <text evidence="2">The sequence shown here is derived from an EMBL/GenBank/DDBJ whole genome shotgun (WGS) entry which is preliminary data.</text>
</comment>
<reference evidence="2 3" key="1">
    <citation type="submission" date="2024-05" db="EMBL/GenBank/DDBJ databases">
        <title>Microbispora sp.ZYX-F-249.</title>
        <authorList>
            <person name="Xie H."/>
        </authorList>
    </citation>
    <scope>NUCLEOTIDE SEQUENCE [LARGE SCALE GENOMIC DNA]</scope>
    <source>
        <strain evidence="2 3">ZYX-F-249</strain>
    </source>
</reference>
<dbReference type="EMBL" id="JBDJAW010000001">
    <property type="protein sequence ID" value="MEN3533596.1"/>
    <property type="molecule type" value="Genomic_DNA"/>
</dbReference>
<organism evidence="2 3">
    <name type="scientific">Microbispora maris</name>
    <dbReference type="NCBI Taxonomy" id="3144104"/>
    <lineage>
        <taxon>Bacteria</taxon>
        <taxon>Bacillati</taxon>
        <taxon>Actinomycetota</taxon>
        <taxon>Actinomycetes</taxon>
        <taxon>Streptosporangiales</taxon>
        <taxon>Streptosporangiaceae</taxon>
        <taxon>Microbispora</taxon>
    </lineage>
</organism>
<feature type="transmembrane region" description="Helical" evidence="1">
    <location>
        <begin position="51"/>
        <end position="68"/>
    </location>
</feature>
<feature type="transmembrane region" description="Helical" evidence="1">
    <location>
        <begin position="100"/>
        <end position="117"/>
    </location>
</feature>